<protein>
    <submittedName>
        <fullName evidence="2">Uncharacterized protein</fullName>
    </submittedName>
</protein>
<feature type="compositionally biased region" description="Basic and acidic residues" evidence="1">
    <location>
        <begin position="1"/>
        <end position="18"/>
    </location>
</feature>
<evidence type="ECO:0000313" key="3">
    <source>
        <dbReference type="Proteomes" id="UP000216311"/>
    </source>
</evidence>
<feature type="compositionally biased region" description="Gly residues" evidence="1">
    <location>
        <begin position="24"/>
        <end position="34"/>
    </location>
</feature>
<dbReference type="AlphaFoldDB" id="A0A255GLC9"/>
<accession>A0A255GLC9</accession>
<organism evidence="2 3">
    <name type="scientific">Enemella dayhoffiae</name>
    <dbReference type="NCBI Taxonomy" id="2016507"/>
    <lineage>
        <taxon>Bacteria</taxon>
        <taxon>Bacillati</taxon>
        <taxon>Actinomycetota</taxon>
        <taxon>Actinomycetes</taxon>
        <taxon>Propionibacteriales</taxon>
        <taxon>Propionibacteriaceae</taxon>
        <taxon>Enemella</taxon>
    </lineage>
</organism>
<feature type="region of interest" description="Disordered" evidence="1">
    <location>
        <begin position="1"/>
        <end position="49"/>
    </location>
</feature>
<evidence type="ECO:0000256" key="1">
    <source>
        <dbReference type="SAM" id="MobiDB-lite"/>
    </source>
</evidence>
<dbReference type="OrthoDB" id="3541567at2"/>
<gene>
    <name evidence="2" type="ORF">CGZ93_17920</name>
</gene>
<reference evidence="2 3" key="1">
    <citation type="submission" date="2017-07" db="EMBL/GenBank/DDBJ databases">
        <title>Draft whole genome sequences of clinical Proprionibacteriaceae strains.</title>
        <authorList>
            <person name="Bernier A.-M."/>
            <person name="Bernard K."/>
            <person name="Domingo M.-C."/>
        </authorList>
    </citation>
    <scope>NUCLEOTIDE SEQUENCE [LARGE SCALE GENOMIC DNA]</scope>
    <source>
        <strain evidence="2 3">NML 130396</strain>
    </source>
</reference>
<name>A0A255GLC9_9ACTN</name>
<evidence type="ECO:0000313" key="2">
    <source>
        <dbReference type="EMBL" id="OYO16638.1"/>
    </source>
</evidence>
<keyword evidence="3" id="KW-1185">Reference proteome</keyword>
<proteinExistence type="predicted"/>
<sequence>MGGDEDRHPDRHVLDRPQPRGCRGVLGGGHGGGPKSAEQGDPSAFGEVDPETGLARWYDEDQQEVAGYDWQDIFGHWPLVESDLHEFYGVDLGAPGILDNRSWHWLRTRIEGLLSRPPMVAGHKQDGSPVLIQTTRIALQLSPSA</sequence>
<dbReference type="EMBL" id="NMVQ01000047">
    <property type="protein sequence ID" value="OYO16638.1"/>
    <property type="molecule type" value="Genomic_DNA"/>
</dbReference>
<dbReference type="Proteomes" id="UP000216311">
    <property type="component" value="Unassembled WGS sequence"/>
</dbReference>
<comment type="caution">
    <text evidence="2">The sequence shown here is derived from an EMBL/GenBank/DDBJ whole genome shotgun (WGS) entry which is preliminary data.</text>
</comment>